<dbReference type="AlphaFoldDB" id="A0A1B6HTJ5"/>
<reference evidence="1" key="1">
    <citation type="submission" date="2015-11" db="EMBL/GenBank/DDBJ databases">
        <title>De novo transcriptome assembly of four potential Pierce s Disease insect vectors from Arizona vineyards.</title>
        <authorList>
            <person name="Tassone E.E."/>
        </authorList>
    </citation>
    <scope>NUCLEOTIDE SEQUENCE</scope>
</reference>
<gene>
    <name evidence="1" type="ORF">g.57968</name>
</gene>
<accession>A0A1B6HTJ5</accession>
<feature type="non-terminal residue" evidence="1">
    <location>
        <position position="1"/>
    </location>
</feature>
<proteinExistence type="predicted"/>
<name>A0A1B6HTJ5_9HEMI</name>
<protein>
    <submittedName>
        <fullName evidence="1">Uncharacterized protein</fullName>
    </submittedName>
</protein>
<organism evidence="1">
    <name type="scientific">Homalodisca liturata</name>
    <dbReference type="NCBI Taxonomy" id="320908"/>
    <lineage>
        <taxon>Eukaryota</taxon>
        <taxon>Metazoa</taxon>
        <taxon>Ecdysozoa</taxon>
        <taxon>Arthropoda</taxon>
        <taxon>Hexapoda</taxon>
        <taxon>Insecta</taxon>
        <taxon>Pterygota</taxon>
        <taxon>Neoptera</taxon>
        <taxon>Paraneoptera</taxon>
        <taxon>Hemiptera</taxon>
        <taxon>Auchenorrhyncha</taxon>
        <taxon>Membracoidea</taxon>
        <taxon>Cicadellidae</taxon>
        <taxon>Cicadellinae</taxon>
        <taxon>Proconiini</taxon>
        <taxon>Homalodisca</taxon>
    </lineage>
</organism>
<dbReference type="EMBL" id="GECU01029702">
    <property type="protein sequence ID" value="JAS78004.1"/>
    <property type="molecule type" value="Transcribed_RNA"/>
</dbReference>
<sequence>GTTAQETLLLCQQVLLSLSVRRQLADAVFLRKLLTGQVDCDDLLSRISFRIPGSTRSRDLFFRHQYSTSYAYHSCLPRLQRRGNALSSGLGYDFFFDSESALRRLFKL</sequence>
<feature type="non-terminal residue" evidence="1">
    <location>
        <position position="108"/>
    </location>
</feature>
<evidence type="ECO:0000313" key="1">
    <source>
        <dbReference type="EMBL" id="JAS78004.1"/>
    </source>
</evidence>